<evidence type="ECO:0000313" key="2">
    <source>
        <dbReference type="EMBL" id="CAB5021329.1"/>
    </source>
</evidence>
<dbReference type="EMBL" id="CAFBQU010000041">
    <property type="protein sequence ID" value="CAB5066886.1"/>
    <property type="molecule type" value="Genomic_DNA"/>
</dbReference>
<keyword evidence="1" id="KW-0472">Membrane</keyword>
<proteinExistence type="predicted"/>
<feature type="transmembrane region" description="Helical" evidence="1">
    <location>
        <begin position="37"/>
        <end position="60"/>
    </location>
</feature>
<name>A0A6J7QXL4_9ZZZZ</name>
<accession>A0A6J7QXL4</accession>
<protein>
    <submittedName>
        <fullName evidence="2">Unannotated protein</fullName>
    </submittedName>
</protein>
<keyword evidence="1" id="KW-0812">Transmembrane</keyword>
<evidence type="ECO:0000256" key="1">
    <source>
        <dbReference type="SAM" id="Phobius"/>
    </source>
</evidence>
<reference evidence="2" key="1">
    <citation type="submission" date="2020-05" db="EMBL/GenBank/DDBJ databases">
        <authorList>
            <person name="Chiriac C."/>
            <person name="Salcher M."/>
            <person name="Ghai R."/>
            <person name="Kavagutti S V."/>
        </authorList>
    </citation>
    <scope>NUCLEOTIDE SEQUENCE</scope>
</reference>
<organism evidence="2">
    <name type="scientific">freshwater metagenome</name>
    <dbReference type="NCBI Taxonomy" id="449393"/>
    <lineage>
        <taxon>unclassified sequences</taxon>
        <taxon>metagenomes</taxon>
        <taxon>ecological metagenomes</taxon>
    </lineage>
</organism>
<dbReference type="AlphaFoldDB" id="A0A6J7QXL4"/>
<dbReference type="EMBL" id="CAFBPN010000041">
    <property type="protein sequence ID" value="CAB5021329.1"/>
    <property type="molecule type" value="Genomic_DNA"/>
</dbReference>
<gene>
    <name evidence="2" type="ORF">UFOPK4098_00885</name>
    <name evidence="3" type="ORF">UFOPK4347_01309</name>
</gene>
<feature type="transmembrane region" description="Helical" evidence="1">
    <location>
        <begin position="80"/>
        <end position="99"/>
    </location>
</feature>
<keyword evidence="1" id="KW-1133">Transmembrane helix</keyword>
<sequence length="111" mass="12259">MLSNPFTDPDWARNTVASIDKWVGFVRDRTTRPVITVVRGIVYGFLVATGVVIMVVLFAIGATRALQAALDTAFSRTTAVWSSYLILGSLFFLIGLLVARKQHRQSDELNS</sequence>
<evidence type="ECO:0000313" key="3">
    <source>
        <dbReference type="EMBL" id="CAB5066886.1"/>
    </source>
</evidence>